<keyword evidence="4" id="KW-0547">Nucleotide-binding</keyword>
<protein>
    <submittedName>
        <fullName evidence="13">Selenide, water dikinase</fullName>
        <ecNumber evidence="13">2.7.9.3</ecNumber>
    </submittedName>
</protein>
<evidence type="ECO:0000256" key="1">
    <source>
        <dbReference type="ARBA" id="ARBA00001974"/>
    </source>
</evidence>
<gene>
    <name evidence="13" type="primary">selD</name>
    <name evidence="13" type="ORF">Pla8534_58390</name>
</gene>
<feature type="domain" description="PurM-like N-terminal" evidence="10">
    <location>
        <begin position="441"/>
        <end position="548"/>
    </location>
</feature>
<dbReference type="Gene3D" id="3.30.1330.10">
    <property type="entry name" value="PurM-like, N-terminal domain"/>
    <property type="match status" value="1"/>
</dbReference>
<dbReference type="Gene3D" id="3.50.50.100">
    <property type="match status" value="1"/>
</dbReference>
<keyword evidence="8" id="KW-0560">Oxidoreductase</keyword>
<dbReference type="CDD" id="cd02195">
    <property type="entry name" value="SelD"/>
    <property type="match status" value="1"/>
</dbReference>
<dbReference type="EMBL" id="CP036433">
    <property type="protein sequence ID" value="QDU97980.1"/>
    <property type="molecule type" value="Genomic_DNA"/>
</dbReference>
<dbReference type="Pfam" id="PF02769">
    <property type="entry name" value="AIRS_C"/>
    <property type="match status" value="1"/>
</dbReference>
<evidence type="ECO:0000256" key="7">
    <source>
        <dbReference type="ARBA" id="ARBA00022840"/>
    </source>
</evidence>
<dbReference type="Gene3D" id="3.90.650.10">
    <property type="entry name" value="PurM-like C-terminal domain"/>
    <property type="match status" value="1"/>
</dbReference>
<dbReference type="Proteomes" id="UP000317648">
    <property type="component" value="Chromosome"/>
</dbReference>
<dbReference type="PANTHER" id="PTHR42913">
    <property type="entry name" value="APOPTOSIS-INDUCING FACTOR 1"/>
    <property type="match status" value="1"/>
</dbReference>
<organism evidence="13 14">
    <name type="scientific">Lignipirellula cremea</name>
    <dbReference type="NCBI Taxonomy" id="2528010"/>
    <lineage>
        <taxon>Bacteria</taxon>
        <taxon>Pseudomonadati</taxon>
        <taxon>Planctomycetota</taxon>
        <taxon>Planctomycetia</taxon>
        <taxon>Pirellulales</taxon>
        <taxon>Pirellulaceae</taxon>
        <taxon>Lignipirellula</taxon>
    </lineage>
</organism>
<evidence type="ECO:0000256" key="3">
    <source>
        <dbReference type="ARBA" id="ARBA00022679"/>
    </source>
</evidence>
<evidence type="ECO:0000256" key="6">
    <source>
        <dbReference type="ARBA" id="ARBA00022827"/>
    </source>
</evidence>
<sequence>MQATLPKYEVVLLGVGHTNAHVLRMWRMRPFPDARLTCISNFPVSTYSGMLPGVLAGDYPPQRMEIDLVRLCAASGARLLLAEVSGLDIEGRRLLFTDRPPLPFDALSIGIGSVPSRAGLRESDDLLLPIKPMQTFLGRLQQRCEQALARQQEPVLKATIVGGGAGGVEIALCLPGFVQRLAPGVQLELTLVHGGEQLLGDASHALRRKVQKEFEKRGVNLRMQQRVVRACRNTVELDSGQSFPADVVLWATGAKAPPLLEKLGLPVDGRGFLLIEDSLRTTAQAPIFAVGDSGTLASDPTPKAGVYAVRQGPILWENLDRVLRGETLQPYRPQSGFLKLLNTGDGRAILDYHGLAAQGRWAWKLKDAIDGRFMDKYQNYEPPAMDGELLAPNEGPVMRCLGCGGKVAGSVLSAALARLAKQDRLRTPAASHLAWGRAGSDDAILLRVASGQVMVSNDFFAAPFDDPYLVGRIAALHAASDLFASGARPTAALAMAELPLGSPIAQEELLYQTLAGAAEEFARMDAVIAGGHTLEGPRFTIGFTVLGELTGEQPTGKDGLAPGDRLILTKPLGTGVLLAAHALCRCRGRWWESLLAALLRSNQSAAAAVPQFGLQAATDITGFGLAGHLFEMLDASGLSAELPLDGLPLLPGAETLLGEQLESTLAPANRACEDRIDRQASDSESPRYAALFDPQTCGGLLLAAPADKANEVVAWLQEQGDSDACIIGQTEPQRDDRPRLRLI</sequence>
<evidence type="ECO:0000259" key="10">
    <source>
        <dbReference type="Pfam" id="PF00586"/>
    </source>
</evidence>
<dbReference type="InterPro" id="IPR036676">
    <property type="entry name" value="PurM-like_C_sf"/>
</dbReference>
<keyword evidence="2" id="KW-0285">Flavoprotein</keyword>
<name>A0A518E1L3_9BACT</name>
<reference evidence="13 14" key="1">
    <citation type="submission" date="2019-02" db="EMBL/GenBank/DDBJ databases">
        <title>Deep-cultivation of Planctomycetes and their phenomic and genomic characterization uncovers novel biology.</title>
        <authorList>
            <person name="Wiegand S."/>
            <person name="Jogler M."/>
            <person name="Boedeker C."/>
            <person name="Pinto D."/>
            <person name="Vollmers J."/>
            <person name="Rivas-Marin E."/>
            <person name="Kohn T."/>
            <person name="Peeters S.H."/>
            <person name="Heuer A."/>
            <person name="Rast P."/>
            <person name="Oberbeckmann S."/>
            <person name="Bunk B."/>
            <person name="Jeske O."/>
            <person name="Meyerdierks A."/>
            <person name="Storesund J.E."/>
            <person name="Kallscheuer N."/>
            <person name="Luecker S."/>
            <person name="Lage O.M."/>
            <person name="Pohl T."/>
            <person name="Merkel B.J."/>
            <person name="Hornburger P."/>
            <person name="Mueller R.-W."/>
            <person name="Bruemmer F."/>
            <person name="Labrenz M."/>
            <person name="Spormann A.M."/>
            <person name="Op den Camp H."/>
            <person name="Overmann J."/>
            <person name="Amann R."/>
            <person name="Jetten M.S.M."/>
            <person name="Mascher T."/>
            <person name="Medema M.H."/>
            <person name="Devos D.P."/>
            <person name="Kaster A.-K."/>
            <person name="Ovreas L."/>
            <person name="Rohde M."/>
            <person name="Galperin M.Y."/>
            <person name="Jogler C."/>
        </authorList>
    </citation>
    <scope>NUCLEOTIDE SEQUENCE [LARGE SCALE GENOMIC DNA]</scope>
    <source>
        <strain evidence="13 14">Pla85_3_4</strain>
    </source>
</reference>
<dbReference type="InterPro" id="IPR004536">
    <property type="entry name" value="SPS/SelD"/>
</dbReference>
<keyword evidence="9" id="KW-0711">Selenium</keyword>
<dbReference type="OrthoDB" id="9772934at2"/>
<keyword evidence="14" id="KW-1185">Reference proteome</keyword>
<proteinExistence type="predicted"/>
<dbReference type="Pfam" id="PF07992">
    <property type="entry name" value="Pyr_redox_2"/>
    <property type="match status" value="1"/>
</dbReference>
<dbReference type="InterPro" id="IPR016188">
    <property type="entry name" value="PurM-like_N"/>
</dbReference>
<dbReference type="AlphaFoldDB" id="A0A518E1L3"/>
<dbReference type="InterPro" id="IPR036921">
    <property type="entry name" value="PurM-like_N_sf"/>
</dbReference>
<dbReference type="GO" id="GO:0004756">
    <property type="term" value="F:selenide, water dikinase activity"/>
    <property type="evidence" value="ECO:0007669"/>
    <property type="project" value="UniProtKB-EC"/>
</dbReference>
<evidence type="ECO:0000259" key="11">
    <source>
        <dbReference type="Pfam" id="PF02769"/>
    </source>
</evidence>
<dbReference type="SUPFAM" id="SSF56042">
    <property type="entry name" value="PurM C-terminal domain-like"/>
    <property type="match status" value="1"/>
</dbReference>
<evidence type="ECO:0000256" key="4">
    <source>
        <dbReference type="ARBA" id="ARBA00022741"/>
    </source>
</evidence>
<dbReference type="GO" id="GO:0019646">
    <property type="term" value="P:aerobic electron transport chain"/>
    <property type="evidence" value="ECO:0007669"/>
    <property type="project" value="TreeGrafter"/>
</dbReference>
<evidence type="ECO:0000313" key="14">
    <source>
        <dbReference type="Proteomes" id="UP000317648"/>
    </source>
</evidence>
<evidence type="ECO:0000256" key="2">
    <source>
        <dbReference type="ARBA" id="ARBA00022630"/>
    </source>
</evidence>
<evidence type="ECO:0000256" key="9">
    <source>
        <dbReference type="ARBA" id="ARBA00023266"/>
    </source>
</evidence>
<dbReference type="SUPFAM" id="SSF55326">
    <property type="entry name" value="PurM N-terminal domain-like"/>
    <property type="match status" value="1"/>
</dbReference>
<feature type="domain" description="FAD/NAD(P)-binding" evidence="12">
    <location>
        <begin position="76"/>
        <end position="312"/>
    </location>
</feature>
<dbReference type="InterPro" id="IPR023753">
    <property type="entry name" value="FAD/NAD-binding_dom"/>
</dbReference>
<dbReference type="InterPro" id="IPR017584">
    <property type="entry name" value="Pyridine_nucleo_diS_OxRdtase_N"/>
</dbReference>
<keyword evidence="3 13" id="KW-0808">Transferase</keyword>
<dbReference type="NCBIfam" id="TIGR00476">
    <property type="entry name" value="selD"/>
    <property type="match status" value="1"/>
</dbReference>
<evidence type="ECO:0000313" key="13">
    <source>
        <dbReference type="EMBL" id="QDU97980.1"/>
    </source>
</evidence>
<dbReference type="KEGG" id="lcre:Pla8534_58390"/>
<dbReference type="GO" id="GO:0005524">
    <property type="term" value="F:ATP binding"/>
    <property type="evidence" value="ECO:0007669"/>
    <property type="project" value="UniProtKB-KW"/>
</dbReference>
<comment type="cofactor">
    <cofactor evidence="1">
        <name>FAD</name>
        <dbReference type="ChEBI" id="CHEBI:57692"/>
    </cofactor>
</comment>
<dbReference type="PANTHER" id="PTHR42913:SF9">
    <property type="entry name" value="SLR1591 PROTEIN"/>
    <property type="match status" value="1"/>
</dbReference>
<feature type="domain" description="PurM-like C-terminal" evidence="11">
    <location>
        <begin position="562"/>
        <end position="737"/>
    </location>
</feature>
<dbReference type="InterPro" id="IPR051169">
    <property type="entry name" value="NADH-Q_oxidoreductase"/>
</dbReference>
<accession>A0A518E1L3</accession>
<dbReference type="RefSeq" id="WP_145056835.1">
    <property type="nucleotide sequence ID" value="NZ_CP036433.1"/>
</dbReference>
<evidence type="ECO:0000256" key="8">
    <source>
        <dbReference type="ARBA" id="ARBA00023002"/>
    </source>
</evidence>
<keyword evidence="7" id="KW-0067">ATP-binding</keyword>
<dbReference type="SUPFAM" id="SSF51905">
    <property type="entry name" value="FAD/NAD(P)-binding domain"/>
    <property type="match status" value="2"/>
</dbReference>
<dbReference type="InterPro" id="IPR036188">
    <property type="entry name" value="FAD/NAD-bd_sf"/>
</dbReference>
<dbReference type="InterPro" id="IPR010918">
    <property type="entry name" value="PurM-like_C_dom"/>
</dbReference>
<dbReference type="Pfam" id="PF00586">
    <property type="entry name" value="AIRS"/>
    <property type="match status" value="1"/>
</dbReference>
<keyword evidence="5 13" id="KW-0418">Kinase</keyword>
<dbReference type="EC" id="2.7.9.3" evidence="13"/>
<keyword evidence="6" id="KW-0274">FAD</keyword>
<dbReference type="NCBIfam" id="TIGR03169">
    <property type="entry name" value="Nterm_to_SelD"/>
    <property type="match status" value="1"/>
</dbReference>
<dbReference type="GO" id="GO:0003955">
    <property type="term" value="F:NAD(P)H dehydrogenase (quinone) activity"/>
    <property type="evidence" value="ECO:0007669"/>
    <property type="project" value="TreeGrafter"/>
</dbReference>
<evidence type="ECO:0000259" key="12">
    <source>
        <dbReference type="Pfam" id="PF07992"/>
    </source>
</evidence>
<evidence type="ECO:0000256" key="5">
    <source>
        <dbReference type="ARBA" id="ARBA00022777"/>
    </source>
</evidence>